<dbReference type="InterPro" id="IPR013249">
    <property type="entry name" value="RNA_pol_sigma70_r4_t2"/>
</dbReference>
<sequence>MLEEVVRTRRSSLVGYAYLLTVDAGEAEDLLQDALVRTFARRRAFDDVHAAEAYVRAAIRTAFLDGLRRRRTRWDNAHLLVEVDARRSPDDTAADGLDVRAALLVLPARERACVVLRYVDDLTVPAIAAGLGLSEGAVKRYLSDGTRALRGLLGDDVLVPDEPGAPTVPVDLRSGRSAT</sequence>
<reference evidence="8 9" key="1">
    <citation type="submission" date="2020-08" db="EMBL/GenBank/DDBJ databases">
        <title>The Agave Microbiome: Exploring the role of microbial communities in plant adaptations to desert environments.</title>
        <authorList>
            <person name="Partida-Martinez L.P."/>
        </authorList>
    </citation>
    <scope>NUCLEOTIDE SEQUENCE [LARGE SCALE GENOMIC DNA]</scope>
    <source>
        <strain evidence="8 9">RAS26</strain>
    </source>
</reference>
<evidence type="ECO:0000256" key="1">
    <source>
        <dbReference type="ARBA" id="ARBA00010641"/>
    </source>
</evidence>
<dbReference type="Gene3D" id="1.10.10.10">
    <property type="entry name" value="Winged helix-like DNA-binding domain superfamily/Winged helix DNA-binding domain"/>
    <property type="match status" value="1"/>
</dbReference>
<dbReference type="InterPro" id="IPR013324">
    <property type="entry name" value="RNA_pol_sigma_r3/r4-like"/>
</dbReference>
<dbReference type="CDD" id="cd06171">
    <property type="entry name" value="Sigma70_r4"/>
    <property type="match status" value="1"/>
</dbReference>
<evidence type="ECO:0000313" key="8">
    <source>
        <dbReference type="EMBL" id="MBB2923690.1"/>
    </source>
</evidence>
<dbReference type="SUPFAM" id="SSF88659">
    <property type="entry name" value="Sigma3 and sigma4 domains of RNA polymerase sigma factors"/>
    <property type="match status" value="1"/>
</dbReference>
<evidence type="ECO:0000256" key="3">
    <source>
        <dbReference type="ARBA" id="ARBA00023082"/>
    </source>
</evidence>
<reference evidence="8 9" key="2">
    <citation type="submission" date="2020-08" db="EMBL/GenBank/DDBJ databases">
        <authorList>
            <person name="Partida-Martinez L."/>
            <person name="Huntemann M."/>
            <person name="Clum A."/>
            <person name="Wang J."/>
            <person name="Palaniappan K."/>
            <person name="Ritter S."/>
            <person name="Chen I.-M."/>
            <person name="Stamatis D."/>
            <person name="Reddy T."/>
            <person name="O'Malley R."/>
            <person name="Daum C."/>
            <person name="Shapiro N."/>
            <person name="Ivanova N."/>
            <person name="Kyrpides N."/>
            <person name="Woyke T."/>
        </authorList>
    </citation>
    <scope>NUCLEOTIDE SEQUENCE [LARGE SCALE GENOMIC DNA]</scope>
    <source>
        <strain evidence="8 9">RAS26</strain>
    </source>
</reference>
<dbReference type="RefSeq" id="WP_183296495.1">
    <property type="nucleotide sequence ID" value="NZ_JACHVX010000003.1"/>
</dbReference>
<dbReference type="Proteomes" id="UP000518206">
    <property type="component" value="Unassembled WGS sequence"/>
</dbReference>
<evidence type="ECO:0000313" key="9">
    <source>
        <dbReference type="Proteomes" id="UP000518206"/>
    </source>
</evidence>
<protein>
    <submittedName>
        <fullName evidence="8">RNA polymerase sigma-70 factor (ECF subfamily)</fullName>
    </submittedName>
</protein>
<dbReference type="PANTHER" id="PTHR43133">
    <property type="entry name" value="RNA POLYMERASE ECF-TYPE SIGMA FACTO"/>
    <property type="match status" value="1"/>
</dbReference>
<dbReference type="GO" id="GO:0006352">
    <property type="term" value="P:DNA-templated transcription initiation"/>
    <property type="evidence" value="ECO:0007669"/>
    <property type="project" value="InterPro"/>
</dbReference>
<organism evidence="8 9">
    <name type="scientific">Cellulomonas cellasea</name>
    <dbReference type="NCBI Taxonomy" id="43670"/>
    <lineage>
        <taxon>Bacteria</taxon>
        <taxon>Bacillati</taxon>
        <taxon>Actinomycetota</taxon>
        <taxon>Actinomycetes</taxon>
        <taxon>Micrococcales</taxon>
        <taxon>Cellulomonadaceae</taxon>
        <taxon>Cellulomonas</taxon>
    </lineage>
</organism>
<dbReference type="Pfam" id="PF04542">
    <property type="entry name" value="Sigma70_r2"/>
    <property type="match status" value="1"/>
</dbReference>
<comment type="caution">
    <text evidence="8">The sequence shown here is derived from an EMBL/GenBank/DDBJ whole genome shotgun (WGS) entry which is preliminary data.</text>
</comment>
<evidence type="ECO:0000259" key="6">
    <source>
        <dbReference type="Pfam" id="PF04542"/>
    </source>
</evidence>
<evidence type="ECO:0000256" key="2">
    <source>
        <dbReference type="ARBA" id="ARBA00023015"/>
    </source>
</evidence>
<dbReference type="Gene3D" id="1.10.1740.10">
    <property type="match status" value="1"/>
</dbReference>
<dbReference type="SUPFAM" id="SSF88946">
    <property type="entry name" value="Sigma2 domain of RNA polymerase sigma factors"/>
    <property type="match status" value="1"/>
</dbReference>
<dbReference type="GO" id="GO:0016987">
    <property type="term" value="F:sigma factor activity"/>
    <property type="evidence" value="ECO:0007669"/>
    <property type="project" value="UniProtKB-KW"/>
</dbReference>
<dbReference type="InterPro" id="IPR014284">
    <property type="entry name" value="RNA_pol_sigma-70_dom"/>
</dbReference>
<gene>
    <name evidence="8" type="ORF">FHR80_002615</name>
</gene>
<dbReference type="NCBIfam" id="TIGR02937">
    <property type="entry name" value="sigma70-ECF"/>
    <property type="match status" value="1"/>
</dbReference>
<feature type="domain" description="RNA polymerase sigma factor 70 region 4 type 2" evidence="7">
    <location>
        <begin position="98"/>
        <end position="145"/>
    </location>
</feature>
<accession>A0A7W4UHB7</accession>
<evidence type="ECO:0000256" key="4">
    <source>
        <dbReference type="ARBA" id="ARBA00023125"/>
    </source>
</evidence>
<dbReference type="InterPro" id="IPR036388">
    <property type="entry name" value="WH-like_DNA-bd_sf"/>
</dbReference>
<feature type="domain" description="RNA polymerase sigma-70 region 2" evidence="6">
    <location>
        <begin position="6"/>
        <end position="71"/>
    </location>
</feature>
<dbReference type="InterPro" id="IPR013325">
    <property type="entry name" value="RNA_pol_sigma_r2"/>
</dbReference>
<keyword evidence="2" id="KW-0805">Transcription regulation</keyword>
<dbReference type="EMBL" id="JACHVX010000003">
    <property type="protein sequence ID" value="MBB2923690.1"/>
    <property type="molecule type" value="Genomic_DNA"/>
</dbReference>
<dbReference type="AlphaFoldDB" id="A0A7W4UHB7"/>
<comment type="similarity">
    <text evidence="1">Belongs to the sigma-70 factor family. ECF subfamily.</text>
</comment>
<dbReference type="GO" id="GO:0003677">
    <property type="term" value="F:DNA binding"/>
    <property type="evidence" value="ECO:0007669"/>
    <property type="project" value="UniProtKB-KW"/>
</dbReference>
<evidence type="ECO:0000256" key="5">
    <source>
        <dbReference type="ARBA" id="ARBA00023163"/>
    </source>
</evidence>
<dbReference type="PANTHER" id="PTHR43133:SF50">
    <property type="entry name" value="ECF RNA POLYMERASE SIGMA FACTOR SIGM"/>
    <property type="match status" value="1"/>
</dbReference>
<name>A0A7W4UHB7_9CELL</name>
<dbReference type="InterPro" id="IPR039425">
    <property type="entry name" value="RNA_pol_sigma-70-like"/>
</dbReference>
<keyword evidence="4" id="KW-0238">DNA-binding</keyword>
<keyword evidence="5" id="KW-0804">Transcription</keyword>
<keyword evidence="3" id="KW-0731">Sigma factor</keyword>
<proteinExistence type="inferred from homology"/>
<dbReference type="Pfam" id="PF08281">
    <property type="entry name" value="Sigma70_r4_2"/>
    <property type="match status" value="1"/>
</dbReference>
<dbReference type="InterPro" id="IPR007627">
    <property type="entry name" value="RNA_pol_sigma70_r2"/>
</dbReference>
<evidence type="ECO:0000259" key="7">
    <source>
        <dbReference type="Pfam" id="PF08281"/>
    </source>
</evidence>